<dbReference type="RefSeq" id="WP_107568194.1">
    <property type="nucleotide sequence ID" value="NZ_PYYB01000001.1"/>
</dbReference>
<feature type="transmembrane region" description="Helical" evidence="1">
    <location>
        <begin position="66"/>
        <end position="88"/>
    </location>
</feature>
<dbReference type="GO" id="GO:0043190">
    <property type="term" value="C:ATP-binding cassette (ABC) transporter complex"/>
    <property type="evidence" value="ECO:0007669"/>
    <property type="project" value="InterPro"/>
</dbReference>
<dbReference type="Pfam" id="PF02405">
    <property type="entry name" value="MlaE"/>
    <property type="match status" value="1"/>
</dbReference>
<reference evidence="2 3" key="1">
    <citation type="submission" date="2018-03" db="EMBL/GenBank/DDBJ databases">
        <title>Aquarubrobacter algicola gen. nov., sp. nov., a novel actinobacterium isolated from shallow eutrophic lake during the end of cyanobacterial harmful algal blooms.</title>
        <authorList>
            <person name="Chun S.J."/>
        </authorList>
    </citation>
    <scope>NUCLEOTIDE SEQUENCE [LARGE SCALE GENOMIC DNA]</scope>
    <source>
        <strain evidence="2 3">Seoho-28</strain>
    </source>
</reference>
<dbReference type="AlphaFoldDB" id="A0A2T4UJY5"/>
<dbReference type="OrthoDB" id="3745645at2"/>
<name>A0A2T4UJY5_9ACTN</name>
<dbReference type="Proteomes" id="UP000240739">
    <property type="component" value="Unassembled WGS sequence"/>
</dbReference>
<dbReference type="InterPro" id="IPR030802">
    <property type="entry name" value="Permease_MalE"/>
</dbReference>
<sequence>MEASTVRAPRLRGELSPSVGSRVGAGFAGPVKGILTEAAELGTFFGRTARELGGVWRYSAEIIRQAGILVTGSAAIIVFMLFMMGVVCGTEANYVLRGYGATVYSGVFTSYCAIREMIPYMWGYILSAKVGCGLCAEIGSMRIQDEIDAMESMGINPMRYVVATRLVAAWLVFPFIWIIGTAAHFLGNYLILILQIGEVSQGGWENVHWTFSTPIDFLYSFLKIFVTGTVIVMLGMFYGYKASGGPVGVGTATAKSMILNLILLHVFGAGMTMLFWGLEPNAPVGG</sequence>
<proteinExistence type="predicted"/>
<protein>
    <submittedName>
        <fullName evidence="2">ABC transporter permease</fullName>
    </submittedName>
</protein>
<dbReference type="PANTHER" id="PTHR30188">
    <property type="entry name" value="ABC TRANSPORTER PERMEASE PROTEIN-RELATED"/>
    <property type="match status" value="1"/>
</dbReference>
<feature type="transmembrane region" description="Helical" evidence="1">
    <location>
        <begin position="217"/>
        <end position="238"/>
    </location>
</feature>
<keyword evidence="1" id="KW-0812">Transmembrane</keyword>
<keyword evidence="1" id="KW-1133">Transmembrane helix</keyword>
<evidence type="ECO:0000313" key="2">
    <source>
        <dbReference type="EMBL" id="PTL59549.1"/>
    </source>
</evidence>
<organism evidence="2 3">
    <name type="scientific">Paraconexibacter algicola</name>
    <dbReference type="NCBI Taxonomy" id="2133960"/>
    <lineage>
        <taxon>Bacteria</taxon>
        <taxon>Bacillati</taxon>
        <taxon>Actinomycetota</taxon>
        <taxon>Thermoleophilia</taxon>
        <taxon>Solirubrobacterales</taxon>
        <taxon>Paraconexibacteraceae</taxon>
        <taxon>Paraconexibacter</taxon>
    </lineage>
</organism>
<evidence type="ECO:0000313" key="3">
    <source>
        <dbReference type="Proteomes" id="UP000240739"/>
    </source>
</evidence>
<feature type="transmembrane region" description="Helical" evidence="1">
    <location>
        <begin position="258"/>
        <end position="278"/>
    </location>
</feature>
<feature type="transmembrane region" description="Helical" evidence="1">
    <location>
        <begin position="167"/>
        <end position="197"/>
    </location>
</feature>
<comment type="caution">
    <text evidence="2">The sequence shown here is derived from an EMBL/GenBank/DDBJ whole genome shotgun (WGS) entry which is preliminary data.</text>
</comment>
<keyword evidence="3" id="KW-1185">Reference proteome</keyword>
<dbReference type="GO" id="GO:0005548">
    <property type="term" value="F:phospholipid transporter activity"/>
    <property type="evidence" value="ECO:0007669"/>
    <property type="project" value="TreeGrafter"/>
</dbReference>
<dbReference type="EMBL" id="PYYB01000001">
    <property type="protein sequence ID" value="PTL59549.1"/>
    <property type="molecule type" value="Genomic_DNA"/>
</dbReference>
<dbReference type="PANTHER" id="PTHR30188:SF13">
    <property type="entry name" value="CONSERVED HYPOTHETICAL INTEGRAL MEMBRANE PROTEIN YRBE3B"/>
    <property type="match status" value="1"/>
</dbReference>
<accession>A0A2T4UJY5</accession>
<keyword evidence="1" id="KW-0472">Membrane</keyword>
<evidence type="ECO:0000256" key="1">
    <source>
        <dbReference type="SAM" id="Phobius"/>
    </source>
</evidence>
<gene>
    <name evidence="2" type="ORF">C7Y72_07760</name>
</gene>